<protein>
    <submittedName>
        <fullName evidence="11">Uncharacterized protein</fullName>
    </submittedName>
</protein>
<evidence type="ECO:0000256" key="3">
    <source>
        <dbReference type="ARBA" id="ARBA00022741"/>
    </source>
</evidence>
<evidence type="ECO:0000256" key="7">
    <source>
        <dbReference type="ARBA" id="ARBA00023224"/>
    </source>
</evidence>
<dbReference type="PANTHER" id="PTHR10218:SF369">
    <property type="entry name" value="GUANINE NUCLEOTIDE-BINDING PROTEIN ALPHA-2 SUBUNIT"/>
    <property type="match status" value="1"/>
</dbReference>
<dbReference type="InterPro" id="IPR002975">
    <property type="entry name" value="Fungi_Gprotein_alpha"/>
</dbReference>
<dbReference type="Gene3D" id="3.40.50.300">
    <property type="entry name" value="P-loop containing nucleotide triphosphate hydrolases"/>
    <property type="match status" value="1"/>
</dbReference>
<evidence type="ECO:0000256" key="4">
    <source>
        <dbReference type="ARBA" id="ARBA00022842"/>
    </source>
</evidence>
<feature type="binding site" evidence="10">
    <location>
        <position position="47"/>
    </location>
    <ligand>
        <name>Mg(2+)</name>
        <dbReference type="ChEBI" id="CHEBI:18420"/>
    </ligand>
</feature>
<feature type="binding site" evidence="9">
    <location>
        <begin position="152"/>
        <end position="153"/>
    </location>
    <ligand>
        <name>GTP</name>
        <dbReference type="ChEBI" id="CHEBI:37565"/>
    </ligand>
</feature>
<evidence type="ECO:0000256" key="9">
    <source>
        <dbReference type="PIRSR" id="PIRSR601019-1"/>
    </source>
</evidence>
<dbReference type="GO" id="GO:0007189">
    <property type="term" value="P:adenylate cyclase-activating G protein-coupled receptor signaling pathway"/>
    <property type="evidence" value="ECO:0007669"/>
    <property type="project" value="TreeGrafter"/>
</dbReference>
<name>A0A8H7PDB7_MORIS</name>
<evidence type="ECO:0000256" key="2">
    <source>
        <dbReference type="ARBA" id="ARBA00022723"/>
    </source>
</evidence>
<dbReference type="GO" id="GO:0046872">
    <property type="term" value="F:metal ion binding"/>
    <property type="evidence" value="ECO:0007669"/>
    <property type="project" value="UniProtKB-KW"/>
</dbReference>
<keyword evidence="8" id="KW-0449">Lipoprotein</keyword>
<keyword evidence="5 9" id="KW-0342">GTP-binding</keyword>
<evidence type="ECO:0000313" key="12">
    <source>
        <dbReference type="Proteomes" id="UP000654370"/>
    </source>
</evidence>
<evidence type="ECO:0000256" key="5">
    <source>
        <dbReference type="ARBA" id="ARBA00023134"/>
    </source>
</evidence>
<dbReference type="InterPro" id="IPR027417">
    <property type="entry name" value="P-loop_NTPase"/>
</dbReference>
<dbReference type="GO" id="GO:0003924">
    <property type="term" value="F:GTPase activity"/>
    <property type="evidence" value="ECO:0007669"/>
    <property type="project" value="InterPro"/>
</dbReference>
<dbReference type="GO" id="GO:0005737">
    <property type="term" value="C:cytoplasm"/>
    <property type="evidence" value="ECO:0007669"/>
    <property type="project" value="TreeGrafter"/>
</dbReference>
<keyword evidence="4 10" id="KW-0460">Magnesium</keyword>
<comment type="caution">
    <text evidence="11">The sequence shown here is derived from an EMBL/GenBank/DDBJ whole genome shotgun (WGS) entry which is preliminary data.</text>
</comment>
<dbReference type="GO" id="GO:0005525">
    <property type="term" value="F:GTP binding"/>
    <property type="evidence" value="ECO:0007669"/>
    <property type="project" value="UniProtKB-KW"/>
</dbReference>
<dbReference type="FunFam" id="1.10.400.10:FF:000007">
    <property type="entry name" value="Guanine nucleotide-binding protein subunit alpha"/>
    <property type="match status" value="1"/>
</dbReference>
<gene>
    <name evidence="11" type="ORF">INT43_008205</name>
</gene>
<reference evidence="11" key="1">
    <citation type="submission" date="2020-12" db="EMBL/GenBank/DDBJ databases">
        <title>Metabolic potential, ecology and presence of endohyphal bacteria is reflected in genomic diversity of Mucoromycotina.</title>
        <authorList>
            <person name="Muszewska A."/>
            <person name="Okrasinska A."/>
            <person name="Steczkiewicz K."/>
            <person name="Drgas O."/>
            <person name="Orlowska M."/>
            <person name="Perlinska-Lenart U."/>
            <person name="Aleksandrzak-Piekarczyk T."/>
            <person name="Szatraj K."/>
            <person name="Zielenkiewicz U."/>
            <person name="Pilsyk S."/>
            <person name="Malc E."/>
            <person name="Mieczkowski P."/>
            <person name="Kruszewska J.S."/>
            <person name="Biernat P."/>
            <person name="Pawlowska J."/>
        </authorList>
    </citation>
    <scope>NUCLEOTIDE SEQUENCE</scope>
    <source>
        <strain evidence="11">WA0000067209</strain>
    </source>
</reference>
<dbReference type="Proteomes" id="UP000654370">
    <property type="component" value="Unassembled WGS sequence"/>
</dbReference>
<dbReference type="Gene3D" id="1.10.400.10">
    <property type="entry name" value="GI Alpha 1, domain 2-like"/>
    <property type="match status" value="1"/>
</dbReference>
<dbReference type="GO" id="GO:0001664">
    <property type="term" value="F:G protein-coupled receptor binding"/>
    <property type="evidence" value="ECO:0007669"/>
    <property type="project" value="InterPro"/>
</dbReference>
<dbReference type="GO" id="GO:0010255">
    <property type="term" value="P:glucose mediated signaling pathway"/>
    <property type="evidence" value="ECO:0007669"/>
    <property type="project" value="UniProtKB-ARBA"/>
</dbReference>
<keyword evidence="6" id="KW-0564">Palmitate</keyword>
<dbReference type="FunFam" id="3.40.50.300:FF:000720">
    <property type="entry name" value="Guanine nucleotide-binding protein G(k) subunit alpha"/>
    <property type="match status" value="1"/>
</dbReference>
<keyword evidence="12" id="KW-1185">Reference proteome</keyword>
<dbReference type="FunFam" id="3.40.50.300:FF:000181">
    <property type="entry name" value="Guanine nucleotide-binding protein subunit alpha"/>
    <property type="match status" value="1"/>
</dbReference>
<keyword evidence="1" id="KW-0519">Myristate</keyword>
<evidence type="ECO:0000256" key="6">
    <source>
        <dbReference type="ARBA" id="ARBA00023139"/>
    </source>
</evidence>
<feature type="binding site" evidence="9">
    <location>
        <begin position="202"/>
        <end position="206"/>
    </location>
    <ligand>
        <name>GTP</name>
        <dbReference type="ChEBI" id="CHEBI:37565"/>
    </ligand>
</feature>
<dbReference type="AlphaFoldDB" id="A0A8H7PDB7"/>
<organism evidence="11 12">
    <name type="scientific">Mortierella isabellina</name>
    <name type="common">Filamentous fungus</name>
    <name type="synonym">Umbelopsis isabellina</name>
    <dbReference type="NCBI Taxonomy" id="91625"/>
    <lineage>
        <taxon>Eukaryota</taxon>
        <taxon>Fungi</taxon>
        <taxon>Fungi incertae sedis</taxon>
        <taxon>Mucoromycota</taxon>
        <taxon>Mucoromycotina</taxon>
        <taxon>Umbelopsidomycetes</taxon>
        <taxon>Umbelopsidales</taxon>
        <taxon>Umbelopsidaceae</taxon>
        <taxon>Umbelopsis</taxon>
    </lineage>
</organism>
<proteinExistence type="predicted"/>
<feature type="binding site" evidence="10">
    <location>
        <position position="183"/>
    </location>
    <ligand>
        <name>Mg(2+)</name>
        <dbReference type="ChEBI" id="CHEBI:18420"/>
    </ligand>
</feature>
<feature type="binding site" evidence="9">
    <location>
        <begin position="43"/>
        <end position="48"/>
    </location>
    <ligand>
        <name>GTP</name>
        <dbReference type="ChEBI" id="CHEBI:37565"/>
    </ligand>
</feature>
<dbReference type="GO" id="GO:0031683">
    <property type="term" value="F:G-protein beta/gamma-subunit complex binding"/>
    <property type="evidence" value="ECO:0007669"/>
    <property type="project" value="InterPro"/>
</dbReference>
<dbReference type="Pfam" id="PF00503">
    <property type="entry name" value="G-alpha"/>
    <property type="match status" value="1"/>
</dbReference>
<dbReference type="PROSITE" id="PS51882">
    <property type="entry name" value="G_ALPHA"/>
    <property type="match status" value="1"/>
</dbReference>
<sequence>MGVCLSAEERENRQRSHDIDKQLEEDNKRLMQEVKLLLLGSGESGKSTIVKQMKIIHQDGYSTDELLSWRLCVFKNLIESAKDLVKAIGIVDVQFQIPYNEQHAQVIKEYLMPTDPKMTFSPEIITSIESVWHDPVIQTVMDRGGSEFYIMDSAPYFLAEIRRLTMPEYIPTVADVLRARLKSTGILETRFNMGKLNIHMFDVGGQRSERKKWIHCFESVTSIIFCVALSEYDQVLLEESKQNRMLESLILFESVINSRWFVRSSIILFLNKVDLFKIKLAKVPLERYFPDYTGGNDITKGARYILWRFNQANRMKLTIYPQ</sequence>
<dbReference type="EMBL" id="JAEPQZ010000019">
    <property type="protein sequence ID" value="KAG2171825.1"/>
    <property type="molecule type" value="Genomic_DNA"/>
</dbReference>
<dbReference type="PRINTS" id="PR00318">
    <property type="entry name" value="GPROTEINA"/>
</dbReference>
<dbReference type="CDD" id="cd00066">
    <property type="entry name" value="G-alpha"/>
    <property type="match status" value="1"/>
</dbReference>
<dbReference type="SMART" id="SM00275">
    <property type="entry name" value="G_alpha"/>
    <property type="match status" value="1"/>
</dbReference>
<feature type="binding site" evidence="9">
    <location>
        <begin position="271"/>
        <end position="274"/>
    </location>
    <ligand>
        <name>GTP</name>
        <dbReference type="ChEBI" id="CHEBI:37565"/>
    </ligand>
</feature>
<dbReference type="PRINTS" id="PR01241">
    <property type="entry name" value="GPROTEINAFNG"/>
</dbReference>
<keyword evidence="7" id="KW-0807">Transducer</keyword>
<dbReference type="InterPro" id="IPR011025">
    <property type="entry name" value="GproteinA_insert"/>
</dbReference>
<evidence type="ECO:0000256" key="1">
    <source>
        <dbReference type="ARBA" id="ARBA00022707"/>
    </source>
</evidence>
<evidence type="ECO:0000313" key="11">
    <source>
        <dbReference type="EMBL" id="KAG2171825.1"/>
    </source>
</evidence>
<dbReference type="InterPro" id="IPR001019">
    <property type="entry name" value="Gprotein_alpha_su"/>
</dbReference>
<keyword evidence="3 9" id="KW-0547">Nucleotide-binding</keyword>
<evidence type="ECO:0000256" key="10">
    <source>
        <dbReference type="PIRSR" id="PIRSR601019-2"/>
    </source>
</evidence>
<keyword evidence="2 10" id="KW-0479">Metal-binding</keyword>
<accession>A0A8H7PDB7</accession>
<dbReference type="SUPFAM" id="SSF52540">
    <property type="entry name" value="P-loop containing nucleoside triphosphate hydrolases"/>
    <property type="match status" value="1"/>
</dbReference>
<evidence type="ECO:0000256" key="8">
    <source>
        <dbReference type="ARBA" id="ARBA00023288"/>
    </source>
</evidence>
<dbReference type="PANTHER" id="PTHR10218">
    <property type="entry name" value="GTP-BINDING PROTEIN ALPHA SUBUNIT"/>
    <property type="match status" value="1"/>
</dbReference>
<dbReference type="OrthoDB" id="5817230at2759"/>
<dbReference type="SUPFAM" id="SSF47895">
    <property type="entry name" value="Transducin (alpha subunit), insertion domain"/>
    <property type="match status" value="1"/>
</dbReference>
<dbReference type="GO" id="GO:0032502">
    <property type="term" value="P:developmental process"/>
    <property type="evidence" value="ECO:0007669"/>
    <property type="project" value="UniProtKB-ARBA"/>
</dbReference>
<dbReference type="GO" id="GO:0005834">
    <property type="term" value="C:heterotrimeric G-protein complex"/>
    <property type="evidence" value="ECO:0007669"/>
    <property type="project" value="InterPro"/>
</dbReference>